<proteinExistence type="predicted"/>
<gene>
    <name evidence="1" type="ORF">EUU22_17490</name>
</gene>
<organism evidence="1 2">
    <name type="scientific">Ciceribacter ferrooxidans</name>
    <dbReference type="NCBI Taxonomy" id="2509717"/>
    <lineage>
        <taxon>Bacteria</taxon>
        <taxon>Pseudomonadati</taxon>
        <taxon>Pseudomonadota</taxon>
        <taxon>Alphaproteobacteria</taxon>
        <taxon>Hyphomicrobiales</taxon>
        <taxon>Rhizobiaceae</taxon>
        <taxon>Ciceribacter</taxon>
    </lineage>
</organism>
<dbReference type="RefSeq" id="WP_129333278.1">
    <property type="nucleotide sequence ID" value="NZ_SDVB01000253.1"/>
</dbReference>
<dbReference type="Proteomes" id="UP000291088">
    <property type="component" value="Unassembled WGS sequence"/>
</dbReference>
<keyword evidence="2" id="KW-1185">Reference proteome</keyword>
<accession>A0A4Q2SZZ5</accession>
<protein>
    <submittedName>
        <fullName evidence="1">Uncharacterized protein</fullName>
    </submittedName>
</protein>
<comment type="caution">
    <text evidence="1">The sequence shown here is derived from an EMBL/GenBank/DDBJ whole genome shotgun (WGS) entry which is preliminary data.</text>
</comment>
<evidence type="ECO:0000313" key="1">
    <source>
        <dbReference type="EMBL" id="RYC09879.1"/>
    </source>
</evidence>
<name>A0A4Q2SZZ5_9HYPH</name>
<reference evidence="1 2" key="1">
    <citation type="submission" date="2019-01" db="EMBL/GenBank/DDBJ databases">
        <authorList>
            <person name="Deng T."/>
        </authorList>
    </citation>
    <scope>NUCLEOTIDE SEQUENCE [LARGE SCALE GENOMIC DNA]</scope>
    <source>
        <strain evidence="1 2">F8825</strain>
    </source>
</reference>
<dbReference type="AlphaFoldDB" id="A0A4Q2SZZ5"/>
<sequence length="70" mass="8101">MSAVSERIEYIYQSAVWMAEGVLTDACEECWSADQIAQAAREWHRTRELLALSKRWREKVRPGDVEGSDE</sequence>
<evidence type="ECO:0000313" key="2">
    <source>
        <dbReference type="Proteomes" id="UP000291088"/>
    </source>
</evidence>
<dbReference type="EMBL" id="SDVB01000253">
    <property type="protein sequence ID" value="RYC09879.1"/>
    <property type="molecule type" value="Genomic_DNA"/>
</dbReference>
<dbReference type="OrthoDB" id="9886802at2"/>